<evidence type="ECO:0000313" key="2">
    <source>
        <dbReference type="Proteomes" id="UP000055024"/>
    </source>
</evidence>
<dbReference type="AlphaFoldDB" id="A0A0V1I1D3"/>
<keyword evidence="2" id="KW-1185">Reference proteome</keyword>
<proteinExistence type="predicted"/>
<reference evidence="1 2" key="1">
    <citation type="submission" date="2015-01" db="EMBL/GenBank/DDBJ databases">
        <title>Evolution of Trichinella species and genotypes.</title>
        <authorList>
            <person name="Korhonen P.K."/>
            <person name="Edoardo P."/>
            <person name="Giuseppe L.R."/>
            <person name="Gasser R.B."/>
        </authorList>
    </citation>
    <scope>NUCLEOTIDE SEQUENCE [LARGE SCALE GENOMIC DNA]</scope>
    <source>
        <strain evidence="1">ISS1029</strain>
    </source>
</reference>
<organism evidence="1 2">
    <name type="scientific">Trichinella zimbabwensis</name>
    <dbReference type="NCBI Taxonomy" id="268475"/>
    <lineage>
        <taxon>Eukaryota</taxon>
        <taxon>Metazoa</taxon>
        <taxon>Ecdysozoa</taxon>
        <taxon>Nematoda</taxon>
        <taxon>Enoplea</taxon>
        <taxon>Dorylaimia</taxon>
        <taxon>Trichinellida</taxon>
        <taxon>Trichinellidae</taxon>
        <taxon>Trichinella</taxon>
    </lineage>
</organism>
<comment type="caution">
    <text evidence="1">The sequence shown here is derived from an EMBL/GenBank/DDBJ whole genome shotgun (WGS) entry which is preliminary data.</text>
</comment>
<evidence type="ECO:0008006" key="3">
    <source>
        <dbReference type="Google" id="ProtNLM"/>
    </source>
</evidence>
<evidence type="ECO:0000313" key="1">
    <source>
        <dbReference type="EMBL" id="KRZ16620.1"/>
    </source>
</evidence>
<dbReference type="EMBL" id="JYDP01000010">
    <property type="protein sequence ID" value="KRZ16620.1"/>
    <property type="molecule type" value="Genomic_DNA"/>
</dbReference>
<name>A0A0V1I1D3_9BILA</name>
<protein>
    <recommendedName>
        <fullName evidence="3">FLYWCH-type domain-containing protein</fullName>
    </recommendedName>
</protein>
<sequence>MIEMNNKEIQFVSTERNQKMLIYRARCYTLKLTNKTINIGCISIGCHGRIPANLEDTEVIRTGVHIENCTEDDHALKKLQKPDQLRSEDLRPVRQTYDELANNTFTSLETADQFPAWD</sequence>
<accession>A0A0V1I1D3</accession>
<gene>
    <name evidence="1" type="ORF">T11_1783</name>
</gene>
<dbReference type="Proteomes" id="UP000055024">
    <property type="component" value="Unassembled WGS sequence"/>
</dbReference>